<evidence type="ECO:0000313" key="3">
    <source>
        <dbReference type="Proteomes" id="UP000054736"/>
    </source>
</evidence>
<proteinExistence type="predicted"/>
<dbReference type="EMBL" id="LNXY01000001">
    <property type="protein sequence ID" value="KTC93684.1"/>
    <property type="molecule type" value="Genomic_DNA"/>
</dbReference>
<keyword evidence="1" id="KW-0472">Membrane</keyword>
<evidence type="ECO:0008006" key="4">
    <source>
        <dbReference type="Google" id="ProtNLM"/>
    </source>
</evidence>
<dbReference type="AlphaFoldDB" id="A0A0W0TDJ0"/>
<keyword evidence="1" id="KW-1133">Transmembrane helix</keyword>
<dbReference type="PATRIC" id="fig|1212489.4.peg.35"/>
<reference evidence="2 3" key="1">
    <citation type="submission" date="2015-11" db="EMBL/GenBank/DDBJ databases">
        <title>Genomic analysis of 38 Legionella species identifies large and diverse effector repertoires.</title>
        <authorList>
            <person name="Burstein D."/>
            <person name="Amaro F."/>
            <person name="Zusman T."/>
            <person name="Lifshitz Z."/>
            <person name="Cohen O."/>
            <person name="Gilbert J.A."/>
            <person name="Pupko T."/>
            <person name="Shuman H.A."/>
            <person name="Segal G."/>
        </authorList>
    </citation>
    <scope>NUCLEOTIDE SEQUENCE [LARGE SCALE GENOMIC DNA]</scope>
    <source>
        <strain evidence="2 3">ATCC 700990</strain>
    </source>
</reference>
<gene>
    <name evidence="2" type="ORF">Ldro_0034</name>
</gene>
<keyword evidence="1" id="KW-0812">Transmembrane</keyword>
<name>A0A0W0TDJ0_9GAMM</name>
<organism evidence="2 3">
    <name type="scientific">Legionella drozanskii LLAP-1</name>
    <dbReference type="NCBI Taxonomy" id="1212489"/>
    <lineage>
        <taxon>Bacteria</taxon>
        <taxon>Pseudomonadati</taxon>
        <taxon>Pseudomonadota</taxon>
        <taxon>Gammaproteobacteria</taxon>
        <taxon>Legionellales</taxon>
        <taxon>Legionellaceae</taxon>
        <taxon>Legionella</taxon>
    </lineage>
</organism>
<sequence>MSWKEVKNSFETALSLAPKSGYSGLFKPKKNVAWKLPAKRRQDFVEKGKKFLQSIEELRSFHFATGMDKFIEIEQFEKILDTAQEAIFDEKKYVELKDLVANLSVVVRSKINSKLHALGFIYLDIISLAHIPAIPVYTGLLTLALLGPQVAIPITLLALALATAITIYYIAQIPMDYRLYYSCQIDEIEEFCKLLAPPEEAINEEAFEKEENLPDMTANI</sequence>
<dbReference type="Proteomes" id="UP000054736">
    <property type="component" value="Unassembled WGS sequence"/>
</dbReference>
<feature type="transmembrane region" description="Helical" evidence="1">
    <location>
        <begin position="150"/>
        <end position="171"/>
    </location>
</feature>
<dbReference type="STRING" id="1212489.Ldro_0034"/>
<keyword evidence="3" id="KW-1185">Reference proteome</keyword>
<accession>A0A0W0TDJ0</accession>
<comment type="caution">
    <text evidence="2">The sequence shown here is derived from an EMBL/GenBank/DDBJ whole genome shotgun (WGS) entry which is preliminary data.</text>
</comment>
<evidence type="ECO:0000313" key="2">
    <source>
        <dbReference type="EMBL" id="KTC93684.1"/>
    </source>
</evidence>
<evidence type="ECO:0000256" key="1">
    <source>
        <dbReference type="SAM" id="Phobius"/>
    </source>
</evidence>
<dbReference type="RefSeq" id="WP_058494402.1">
    <property type="nucleotide sequence ID" value="NZ_CAAAIU010000006.1"/>
</dbReference>
<feature type="transmembrane region" description="Helical" evidence="1">
    <location>
        <begin position="117"/>
        <end position="138"/>
    </location>
</feature>
<protein>
    <recommendedName>
        <fullName evidence="4">DUF5638 domain-containing protein</fullName>
    </recommendedName>
</protein>